<accession>A0A9J5Z6L0</accession>
<protein>
    <submittedName>
        <fullName evidence="1">Uncharacterized protein</fullName>
    </submittedName>
</protein>
<organism evidence="1 2">
    <name type="scientific">Solanum commersonii</name>
    <name type="common">Commerson's wild potato</name>
    <name type="synonym">Commerson's nightshade</name>
    <dbReference type="NCBI Taxonomy" id="4109"/>
    <lineage>
        <taxon>Eukaryota</taxon>
        <taxon>Viridiplantae</taxon>
        <taxon>Streptophyta</taxon>
        <taxon>Embryophyta</taxon>
        <taxon>Tracheophyta</taxon>
        <taxon>Spermatophyta</taxon>
        <taxon>Magnoliopsida</taxon>
        <taxon>eudicotyledons</taxon>
        <taxon>Gunneridae</taxon>
        <taxon>Pentapetalae</taxon>
        <taxon>asterids</taxon>
        <taxon>lamiids</taxon>
        <taxon>Solanales</taxon>
        <taxon>Solanaceae</taxon>
        <taxon>Solanoideae</taxon>
        <taxon>Solaneae</taxon>
        <taxon>Solanum</taxon>
    </lineage>
</organism>
<reference evidence="1 2" key="1">
    <citation type="submission" date="2020-09" db="EMBL/GenBank/DDBJ databases">
        <title>De no assembly of potato wild relative species, Solanum commersonii.</title>
        <authorList>
            <person name="Cho K."/>
        </authorList>
    </citation>
    <scope>NUCLEOTIDE SEQUENCE [LARGE SCALE GENOMIC DNA]</scope>
    <source>
        <strain evidence="1">LZ3.2</strain>
        <tissue evidence="1">Leaf</tissue>
    </source>
</reference>
<name>A0A9J5Z6L0_SOLCO</name>
<dbReference type="Proteomes" id="UP000824120">
    <property type="component" value="Chromosome 5"/>
</dbReference>
<dbReference type="EMBL" id="JACXVP010000005">
    <property type="protein sequence ID" value="KAG5606638.1"/>
    <property type="molecule type" value="Genomic_DNA"/>
</dbReference>
<evidence type="ECO:0000313" key="1">
    <source>
        <dbReference type="EMBL" id="KAG5606638.1"/>
    </source>
</evidence>
<comment type="caution">
    <text evidence="1">The sequence shown here is derived from an EMBL/GenBank/DDBJ whole genome shotgun (WGS) entry which is preliminary data.</text>
</comment>
<keyword evidence="2" id="KW-1185">Reference proteome</keyword>
<sequence length="82" mass="9619">MNVLFDSHEEEGDFKTKQERKRKTICASWNTYIYGLQKGFFTKIKRECSIYSAVKFLYSCGTNFTKRIATSASKFLYFESTV</sequence>
<evidence type="ECO:0000313" key="2">
    <source>
        <dbReference type="Proteomes" id="UP000824120"/>
    </source>
</evidence>
<gene>
    <name evidence="1" type="ORF">H5410_028130</name>
</gene>
<dbReference type="AlphaFoldDB" id="A0A9J5Z6L0"/>
<proteinExistence type="predicted"/>